<dbReference type="Gene3D" id="3.40.50.300">
    <property type="entry name" value="P-loop containing nucleotide triphosphate hydrolases"/>
    <property type="match status" value="1"/>
</dbReference>
<organism evidence="4 5">
    <name type="scientific">Thalassotalea eurytherma</name>
    <dbReference type="NCBI Taxonomy" id="1144278"/>
    <lineage>
        <taxon>Bacteria</taxon>
        <taxon>Pseudomonadati</taxon>
        <taxon>Pseudomonadota</taxon>
        <taxon>Gammaproteobacteria</taxon>
        <taxon>Alteromonadales</taxon>
        <taxon>Colwelliaceae</taxon>
        <taxon>Thalassotalea</taxon>
    </lineage>
</organism>
<evidence type="ECO:0000313" key="5">
    <source>
        <dbReference type="Proteomes" id="UP001157133"/>
    </source>
</evidence>
<dbReference type="RefSeq" id="WP_284208791.1">
    <property type="nucleotide sequence ID" value="NZ_BSSU01000015.1"/>
</dbReference>
<comment type="caution">
    <text evidence="4">The sequence shown here is derived from an EMBL/GenBank/DDBJ whole genome shotgun (WGS) entry which is preliminary data.</text>
</comment>
<dbReference type="PROSITE" id="PS00211">
    <property type="entry name" value="ABC_TRANSPORTER_1"/>
    <property type="match status" value="1"/>
</dbReference>
<evidence type="ECO:0000256" key="2">
    <source>
        <dbReference type="ARBA" id="ARBA00022840"/>
    </source>
</evidence>
<dbReference type="PROSITE" id="PS50893">
    <property type="entry name" value="ABC_TRANSPORTER_2"/>
    <property type="match status" value="1"/>
</dbReference>
<dbReference type="PANTHER" id="PTHR42794">
    <property type="entry name" value="HEMIN IMPORT ATP-BINDING PROTEIN HMUV"/>
    <property type="match status" value="1"/>
</dbReference>
<evidence type="ECO:0000313" key="4">
    <source>
        <dbReference type="EMBL" id="GLX83361.1"/>
    </source>
</evidence>
<keyword evidence="5" id="KW-1185">Reference proteome</keyword>
<reference evidence="4 5" key="1">
    <citation type="submission" date="2023-03" db="EMBL/GenBank/DDBJ databases">
        <title>Draft genome sequence of Thalassotalea eurytherma JCM 18482T.</title>
        <authorList>
            <person name="Sawabe T."/>
        </authorList>
    </citation>
    <scope>NUCLEOTIDE SEQUENCE [LARGE SCALE GENOMIC DNA]</scope>
    <source>
        <strain evidence="4 5">JCM 18482</strain>
    </source>
</reference>
<proteinExistence type="predicted"/>
<dbReference type="SMART" id="SM00382">
    <property type="entry name" value="AAA"/>
    <property type="match status" value="1"/>
</dbReference>
<dbReference type="Pfam" id="PF00005">
    <property type="entry name" value="ABC_tran"/>
    <property type="match status" value="1"/>
</dbReference>
<dbReference type="InterPro" id="IPR017871">
    <property type="entry name" value="ABC_transporter-like_CS"/>
</dbReference>
<keyword evidence="1" id="KW-0547">Nucleotide-binding</keyword>
<feature type="domain" description="ABC transporter" evidence="3">
    <location>
        <begin position="14"/>
        <end position="246"/>
    </location>
</feature>
<dbReference type="EMBL" id="BSSU01000015">
    <property type="protein sequence ID" value="GLX83361.1"/>
    <property type="molecule type" value="Genomic_DNA"/>
</dbReference>
<dbReference type="CDD" id="cd03214">
    <property type="entry name" value="ABC_Iron-Siderophores_B12_Hemin"/>
    <property type="match status" value="1"/>
</dbReference>
<dbReference type="InterPro" id="IPR003593">
    <property type="entry name" value="AAA+_ATPase"/>
</dbReference>
<evidence type="ECO:0000256" key="1">
    <source>
        <dbReference type="ARBA" id="ARBA00022741"/>
    </source>
</evidence>
<dbReference type="Proteomes" id="UP001157133">
    <property type="component" value="Unassembled WGS sequence"/>
</dbReference>
<name>A0ABQ6HA82_9GAMM</name>
<keyword evidence="2" id="KW-0067">ATP-binding</keyword>
<dbReference type="InterPro" id="IPR003439">
    <property type="entry name" value="ABC_transporter-like_ATP-bd"/>
</dbReference>
<evidence type="ECO:0000259" key="3">
    <source>
        <dbReference type="PROSITE" id="PS50893"/>
    </source>
</evidence>
<dbReference type="PANTHER" id="PTHR42794:SF2">
    <property type="entry name" value="ABC TRANSPORTER ATP-BINDING PROTEIN"/>
    <property type="match status" value="1"/>
</dbReference>
<sequence>MTTAFNSQHDNALLECNNLSFAYQNQSILSNISFAISNKQFVGLIGGNGAGKSTLLRCLYRYLSPTAGDIYFDQQLLGAIDNRTLAQNIAVVVQELPNDFNLCAFDVVALGLVPYSTFFSSLSSSQHSQIIDALHAVGMFEKSRQGYETLSGGEKQRVLIAKAIVQQPKLLIMDEPTSHLDIKYQLEIMQLTKSLDMTVLASFHDLNLASAMSDRLLLLHSGELVANGEPAEVITNDNIKAYFDVEANVVSHPTGEHPMVIYDYQRLAT</sequence>
<protein>
    <submittedName>
        <fullName evidence="4">ABC cobalamin uptake system ATPase BtuD</fullName>
    </submittedName>
</protein>
<accession>A0ABQ6HA82</accession>
<dbReference type="SUPFAM" id="SSF52540">
    <property type="entry name" value="P-loop containing nucleoside triphosphate hydrolases"/>
    <property type="match status" value="1"/>
</dbReference>
<gene>
    <name evidence="4" type="primary">btuD</name>
    <name evidence="4" type="ORF">theurythT_28140</name>
</gene>
<dbReference type="InterPro" id="IPR027417">
    <property type="entry name" value="P-loop_NTPase"/>
</dbReference>